<dbReference type="InterPro" id="IPR012677">
    <property type="entry name" value="Nucleotide-bd_a/b_plait_sf"/>
</dbReference>
<dbReference type="FunFam" id="3.30.70.330:FF:000234">
    <property type="entry name" value="Polyadenylate-binding protein 5"/>
    <property type="match status" value="1"/>
</dbReference>
<dbReference type="InterPro" id="IPR034364">
    <property type="entry name" value="PABP_RRM1"/>
</dbReference>
<evidence type="ECO:0000256" key="1">
    <source>
        <dbReference type="ARBA" id="ARBA00022737"/>
    </source>
</evidence>
<keyword evidence="1" id="KW-0677">Repeat</keyword>
<dbReference type="SUPFAM" id="SSF54928">
    <property type="entry name" value="RNA-binding domain, RBD"/>
    <property type="match status" value="2"/>
</dbReference>
<feature type="non-terminal residue" evidence="5">
    <location>
        <position position="1"/>
    </location>
</feature>
<dbReference type="Pfam" id="PF00076">
    <property type="entry name" value="RRM_1"/>
    <property type="match status" value="4"/>
</dbReference>
<dbReference type="PROSITE" id="PS50102">
    <property type="entry name" value="RRM"/>
    <property type="match status" value="2"/>
</dbReference>
<dbReference type="EMBL" id="RWIC01001827">
    <property type="protein sequence ID" value="TKC34543.1"/>
    <property type="molecule type" value="Genomic_DNA"/>
</dbReference>
<evidence type="ECO:0000313" key="6">
    <source>
        <dbReference type="Proteomes" id="UP000308365"/>
    </source>
</evidence>
<dbReference type="FunFam" id="3.30.70.330:FF:000049">
    <property type="entry name" value="Polyadenylate-binding protein"/>
    <property type="match status" value="1"/>
</dbReference>
<dbReference type="InterPro" id="IPR035979">
    <property type="entry name" value="RBD_domain_sf"/>
</dbReference>
<comment type="caution">
    <text evidence="5">The sequence shown here is derived from an EMBL/GenBank/DDBJ whole genome shotgun (WGS) entry which is preliminary data.</text>
</comment>
<name>A0A4U1EF18_MONMO</name>
<dbReference type="CDD" id="cd12380">
    <property type="entry name" value="RRM3_I_PABPs"/>
    <property type="match status" value="1"/>
</dbReference>
<dbReference type="SMART" id="SM00360">
    <property type="entry name" value="RRM"/>
    <property type="match status" value="4"/>
</dbReference>
<feature type="domain" description="RRM" evidence="4">
    <location>
        <begin position="28"/>
        <end position="106"/>
    </location>
</feature>
<protein>
    <recommendedName>
        <fullName evidence="4">RRM domain-containing protein</fullName>
    </recommendedName>
</protein>
<dbReference type="Proteomes" id="UP000308365">
    <property type="component" value="Unassembled WGS sequence"/>
</dbReference>
<dbReference type="CDD" id="cd12378">
    <property type="entry name" value="RRM1_I_PABPs"/>
    <property type="match status" value="1"/>
</dbReference>
<proteinExistence type="predicted"/>
<keyword evidence="2 3" id="KW-0694">RNA-binding</keyword>
<feature type="domain" description="RRM" evidence="4">
    <location>
        <begin position="184"/>
        <end position="257"/>
    </location>
</feature>
<dbReference type="AlphaFoldDB" id="A0A4U1EF18"/>
<gene>
    <name evidence="5" type="ORF">EI555_020348</name>
</gene>
<dbReference type="GO" id="GO:0003723">
    <property type="term" value="F:RNA binding"/>
    <property type="evidence" value="ECO:0007669"/>
    <property type="project" value="UniProtKB-UniRule"/>
</dbReference>
<evidence type="ECO:0000256" key="2">
    <source>
        <dbReference type="ARBA" id="ARBA00022884"/>
    </source>
</evidence>
<organism evidence="5 6">
    <name type="scientific">Monodon monoceros</name>
    <name type="common">Narwhal</name>
    <name type="synonym">Ceratodon monodon</name>
    <dbReference type="NCBI Taxonomy" id="40151"/>
    <lineage>
        <taxon>Eukaryota</taxon>
        <taxon>Metazoa</taxon>
        <taxon>Chordata</taxon>
        <taxon>Craniata</taxon>
        <taxon>Vertebrata</taxon>
        <taxon>Euteleostomi</taxon>
        <taxon>Mammalia</taxon>
        <taxon>Eutheria</taxon>
        <taxon>Laurasiatheria</taxon>
        <taxon>Artiodactyla</taxon>
        <taxon>Whippomorpha</taxon>
        <taxon>Cetacea</taxon>
        <taxon>Odontoceti</taxon>
        <taxon>Monodontidae</taxon>
        <taxon>Monodon</taxon>
    </lineage>
</organism>
<evidence type="ECO:0000259" key="4">
    <source>
        <dbReference type="PROSITE" id="PS50102"/>
    </source>
</evidence>
<sequence length="340" mass="38761">KSQQELLRDRLVVVRSQEMHVAAKYRQASLYVGDLHADVTEDLLLKKFSAVRPVLSIRICRDLVTCRSLGYAYVNFLQLADAQKALDTTNFDPIKGKSIRLMWSQRDAYLRKSGIGNILSSKMMSDDHGSRCYAFVHFQNQIATDRAIQETNGALLKDCRLFVGRFKSRKDREAKLQNKASEFTNVYIKNFGDDMDDERLREVFSKYGKTLSVKVMTDSSGKSKGFLAFHEAAKKAAEETNGKDINGQLLFVGRAQKKAERQAELKQMSEQLKQERFRQCRGAKLYIKNLDETTDDEKLRREFSSFGSISRVKEATKAMTEMNGRILGSKPLNIALAQRL</sequence>
<evidence type="ECO:0000256" key="3">
    <source>
        <dbReference type="PROSITE-ProRule" id="PRU00176"/>
    </source>
</evidence>
<reference evidence="6" key="1">
    <citation type="journal article" date="2019" name="IScience">
        <title>Narwhal Genome Reveals Long-Term Low Genetic Diversity despite Current Large Abundance Size.</title>
        <authorList>
            <person name="Westbury M.V."/>
            <person name="Petersen B."/>
            <person name="Garde E."/>
            <person name="Heide-Jorgensen M.P."/>
            <person name="Lorenzen E.D."/>
        </authorList>
    </citation>
    <scope>NUCLEOTIDE SEQUENCE [LARGE SCALE GENOMIC DNA]</scope>
</reference>
<dbReference type="PANTHER" id="PTHR24012">
    <property type="entry name" value="RNA BINDING PROTEIN"/>
    <property type="match status" value="1"/>
</dbReference>
<dbReference type="Gene3D" id="3.30.70.330">
    <property type="match status" value="4"/>
</dbReference>
<dbReference type="InterPro" id="IPR000504">
    <property type="entry name" value="RRM_dom"/>
</dbReference>
<evidence type="ECO:0000313" key="5">
    <source>
        <dbReference type="EMBL" id="TKC34543.1"/>
    </source>
</evidence>
<accession>A0A4U1EF18</accession>